<organism evidence="2 3">
    <name type="scientific">[Ruminococcus] torques</name>
    <dbReference type="NCBI Taxonomy" id="33039"/>
    <lineage>
        <taxon>Bacteria</taxon>
        <taxon>Bacillati</taxon>
        <taxon>Bacillota</taxon>
        <taxon>Clostridia</taxon>
        <taxon>Lachnospirales</taxon>
        <taxon>Lachnospiraceae</taxon>
        <taxon>Mediterraneibacter</taxon>
    </lineage>
</organism>
<dbReference type="InterPro" id="IPR049939">
    <property type="entry name" value="NifE-like"/>
</dbReference>
<gene>
    <name evidence="2" type="ORF">ERS852502_00389</name>
</gene>
<dbReference type="SUPFAM" id="SSF53807">
    <property type="entry name" value="Helical backbone' metal receptor"/>
    <property type="match status" value="2"/>
</dbReference>
<dbReference type="PANTHER" id="PTHR42956">
    <property type="entry name" value="NITROGENASE IRON-MOLYBDENUM COFACTOR BIOSYNTHESIS PROTEIN NIFE"/>
    <property type="match status" value="1"/>
</dbReference>
<dbReference type="PANTHER" id="PTHR42956:SF1">
    <property type="entry name" value="NITROGENASE IRON-MOLYBDENUM COFACTOR BIOSYNTHESIS PROTEIN NIFE"/>
    <property type="match status" value="1"/>
</dbReference>
<feature type="domain" description="Nitrogenase/oxidoreductase component 1" evidence="1">
    <location>
        <begin position="48"/>
        <end position="399"/>
    </location>
</feature>
<dbReference type="InterPro" id="IPR000510">
    <property type="entry name" value="Nase/OxRdtase_comp1"/>
</dbReference>
<dbReference type="Proteomes" id="UP000078383">
    <property type="component" value="Unassembled WGS sequence"/>
</dbReference>
<dbReference type="EMBL" id="CZBX01000002">
    <property type="protein sequence ID" value="CUQ81982.1"/>
    <property type="molecule type" value="Genomic_DNA"/>
</dbReference>
<dbReference type="Gene3D" id="3.40.50.1980">
    <property type="entry name" value="Nitrogenase molybdenum iron protein domain"/>
    <property type="match status" value="4"/>
</dbReference>
<feature type="domain" description="Nitrogenase/oxidoreductase component 1" evidence="1">
    <location>
        <begin position="517"/>
        <end position="713"/>
    </location>
</feature>
<dbReference type="AlphaFoldDB" id="A0A174Z7R7"/>
<evidence type="ECO:0000313" key="3">
    <source>
        <dbReference type="Proteomes" id="UP000078383"/>
    </source>
</evidence>
<sequence length="829" mass="92643">MKKAYFCTAEELEQRGKDNLPKQFQSGEHLIYSSPATLAFNSPGAEGFGVKRAGLAVPGSIMLIVAPGCCGRNTSMISSMKEYNHRFFYLCMDETDIVTGRHLKKIPKAVASICESLEKKPSVVMICITCVDALLGTDMERVCRKAEEKAGLPVRPCYMYALTREGRKPPMVHVRQSLYSLLEPGHKKGNVVNLLGYFSPLVDDCELYTLLQEAGVKTIHEISRCEDFEEYKKMSEANFNLVLHPEARFAAEDFHDRLKIPFIELRRLYQIDKIGSQYQAFGAALGIEFHVEEQKKQAQEAIESFRKACPDPVFAVGECANADPFELSLALVKYGFKVAEIYGTITGENFIYIRQLKKLSPQTKIFSNMEPTMLYYDPTESGVTLTIGKDACYYHPNTKGIHWNEERQPFGYAGVRRLFEALELAVAEQAEGNVLQKQVEVIGSKSQEAIAEQSQEPLFKEEVDKKEDVYVRGLWKGLTPFAPDQSGAASVFYELGGILVICDAGGCTGNVCGFDEPRWFGERSAIFSAGLRDMDAILGRDDRLVAKLTDAAEKIDANFAAVIGTPVPAVIATDYRALQRMCEKKTNLPILTVDTNGMELYDVGEEKAWLTLFKTYAGKDVASQKEASEEDDSSKKMKIGVLGLTPHDVSDLNVEEKFRKSENENTHYICYGMRAGIDKVKTAGSADKNLVVAPAALETAKYLEKEFGTPYEVGYPFVDELIPELGYESKKILIIHQQVIANAIRQEIRTRSDEQNKEVTVASWFMMKSELSEEGDLSLKEEKDYCKLVQNGNYDIVFADENMRGLVPGFKGTFVNVRHFAVSGKLQES</sequence>
<dbReference type="GO" id="GO:0016491">
    <property type="term" value="F:oxidoreductase activity"/>
    <property type="evidence" value="ECO:0007669"/>
    <property type="project" value="InterPro"/>
</dbReference>
<accession>A0A174Z7R7</accession>
<name>A0A174Z7R7_9FIRM</name>
<dbReference type="Pfam" id="PF00148">
    <property type="entry name" value="Oxidored_nitro"/>
    <property type="match status" value="2"/>
</dbReference>
<evidence type="ECO:0000313" key="2">
    <source>
        <dbReference type="EMBL" id="CUQ81982.1"/>
    </source>
</evidence>
<protein>
    <submittedName>
        <fullName evidence="2">Nitrogenase molybdenum-cofactor biosynthesis protein NifE</fullName>
    </submittedName>
</protein>
<evidence type="ECO:0000259" key="1">
    <source>
        <dbReference type="Pfam" id="PF00148"/>
    </source>
</evidence>
<reference evidence="2 3" key="1">
    <citation type="submission" date="2015-09" db="EMBL/GenBank/DDBJ databases">
        <authorList>
            <consortium name="Pathogen Informatics"/>
        </authorList>
    </citation>
    <scope>NUCLEOTIDE SEQUENCE [LARGE SCALE GENOMIC DNA]</scope>
    <source>
        <strain evidence="2 3">2789STDY5834889</strain>
    </source>
</reference>
<proteinExistence type="predicted"/>